<keyword evidence="2" id="KW-1185">Reference proteome</keyword>
<evidence type="ECO:0000313" key="1">
    <source>
        <dbReference type="EMBL" id="SFJ75676.1"/>
    </source>
</evidence>
<gene>
    <name evidence="1" type="ORF">SAMN04487936_10460</name>
</gene>
<evidence type="ECO:0000313" key="2">
    <source>
        <dbReference type="Proteomes" id="UP000183557"/>
    </source>
</evidence>
<dbReference type="AlphaFoldDB" id="A0A1I3U1A2"/>
<dbReference type="EMBL" id="FOSB01000004">
    <property type="protein sequence ID" value="SFJ75676.1"/>
    <property type="molecule type" value="Genomic_DNA"/>
</dbReference>
<protein>
    <submittedName>
        <fullName evidence="1">Uncharacterized protein</fullName>
    </submittedName>
</protein>
<reference evidence="2" key="1">
    <citation type="submission" date="2016-10" db="EMBL/GenBank/DDBJ databases">
        <authorList>
            <person name="Varghese N."/>
            <person name="Submissions S."/>
        </authorList>
    </citation>
    <scope>NUCLEOTIDE SEQUENCE [LARGE SCALE GENOMIC DNA]</scope>
    <source>
        <strain evidence="2">CGMCC 1.3704</strain>
    </source>
</reference>
<organism evidence="1 2">
    <name type="scientific">Halobacillus dabanensis</name>
    <dbReference type="NCBI Taxonomy" id="240302"/>
    <lineage>
        <taxon>Bacteria</taxon>
        <taxon>Bacillati</taxon>
        <taxon>Bacillota</taxon>
        <taxon>Bacilli</taxon>
        <taxon>Bacillales</taxon>
        <taxon>Bacillaceae</taxon>
        <taxon>Halobacillus</taxon>
    </lineage>
</organism>
<accession>A0A1I3U1A2</accession>
<sequence length="98" mass="11395">MQVLFLWISCYSMYELPRIHGTNVLKRGDILLIQSCLQRRFPRAFAEPSQATLPHLAIGKVHTHYSFHLAPYRWNTEKGLPPSLFIKTPISFNLPYPN</sequence>
<proteinExistence type="predicted"/>
<dbReference type="Proteomes" id="UP000183557">
    <property type="component" value="Unassembled WGS sequence"/>
</dbReference>
<name>A0A1I3U1A2_HALDA</name>